<gene>
    <name evidence="2" type="ORF">AQJ67_01660</name>
</gene>
<keyword evidence="3" id="KW-1185">Reference proteome</keyword>
<dbReference type="Proteomes" id="UP000053429">
    <property type="component" value="Unassembled WGS sequence"/>
</dbReference>
<dbReference type="OrthoDB" id="4211165at2"/>
<dbReference type="EMBL" id="LMWY01000002">
    <property type="protein sequence ID" value="KUO06201.1"/>
    <property type="molecule type" value="Genomic_DNA"/>
</dbReference>
<organism evidence="2 3">
    <name type="scientific">Streptomyces caeruleatus</name>
    <dbReference type="NCBI Taxonomy" id="661399"/>
    <lineage>
        <taxon>Bacteria</taxon>
        <taxon>Bacillati</taxon>
        <taxon>Actinomycetota</taxon>
        <taxon>Actinomycetes</taxon>
        <taxon>Kitasatosporales</taxon>
        <taxon>Streptomycetaceae</taxon>
        <taxon>Streptomyces</taxon>
    </lineage>
</organism>
<feature type="region of interest" description="Disordered" evidence="1">
    <location>
        <begin position="91"/>
        <end position="126"/>
    </location>
</feature>
<evidence type="ECO:0000256" key="1">
    <source>
        <dbReference type="SAM" id="MobiDB-lite"/>
    </source>
</evidence>
<dbReference type="AlphaFoldDB" id="A0A124IAM9"/>
<dbReference type="RefSeq" id="WP_062716147.1">
    <property type="nucleotide sequence ID" value="NZ_KQ948924.1"/>
</dbReference>
<reference evidence="2 3" key="1">
    <citation type="submission" date="2015-10" db="EMBL/GenBank/DDBJ databases">
        <title>Draft genome sequence of Streptomyces caeruleatus NRRL B-24802, type strain for the species Streptomyces caeruleatus.</title>
        <authorList>
            <person name="Ruckert C."/>
            <person name="Winkler A."/>
            <person name="Kalinowski J."/>
            <person name="Kampfer P."/>
            <person name="Glaeser S."/>
        </authorList>
    </citation>
    <scope>NUCLEOTIDE SEQUENCE [LARGE SCALE GENOMIC DNA]</scope>
    <source>
        <strain evidence="2 3">NRRL B-24802</strain>
    </source>
</reference>
<evidence type="ECO:0000313" key="3">
    <source>
        <dbReference type="Proteomes" id="UP000053429"/>
    </source>
</evidence>
<protein>
    <submittedName>
        <fullName evidence="2">Uncharacterized protein</fullName>
    </submittedName>
</protein>
<proteinExistence type="predicted"/>
<evidence type="ECO:0000313" key="2">
    <source>
        <dbReference type="EMBL" id="KUO06201.1"/>
    </source>
</evidence>
<accession>A0A124IAM9</accession>
<feature type="compositionally biased region" description="Polar residues" evidence="1">
    <location>
        <begin position="110"/>
        <end position="126"/>
    </location>
</feature>
<name>A0A124IAM9_9ACTN</name>
<comment type="caution">
    <text evidence="2">The sequence shown here is derived from an EMBL/GenBank/DDBJ whole genome shotgun (WGS) entry which is preliminary data.</text>
</comment>
<sequence>MTAIHSRFSRAIRVGACAVLLGGALITVNGGPAYAQAAEIPGQLLGGWIAEDKSSHVEFEADGTYLYVQVGQQDYSEAGNFEVRQQEIQYAPDSATSQDQETAPPGPYSETWNITTRNDGTDQLVTQGSNDSWTFLEMDLSQCSSS</sequence>